<reference evidence="1 2" key="1">
    <citation type="submission" date="2020-09" db="EMBL/GenBank/DDBJ databases">
        <title>De no assembly of potato wild relative species, Solanum commersonii.</title>
        <authorList>
            <person name="Cho K."/>
        </authorList>
    </citation>
    <scope>NUCLEOTIDE SEQUENCE [LARGE SCALE GENOMIC DNA]</scope>
    <source>
        <strain evidence="1">LZ3.2</strain>
        <tissue evidence="1">Leaf</tissue>
    </source>
</reference>
<evidence type="ECO:0000313" key="2">
    <source>
        <dbReference type="Proteomes" id="UP000824120"/>
    </source>
</evidence>
<dbReference type="EMBL" id="JACXVP010000010">
    <property type="protein sequence ID" value="KAG5582207.1"/>
    <property type="molecule type" value="Genomic_DNA"/>
</dbReference>
<keyword evidence="2" id="KW-1185">Reference proteome</keyword>
<gene>
    <name evidence="1" type="ORF">H5410_052834</name>
</gene>
<name>A0A9J5X3B0_SOLCO</name>
<organism evidence="1 2">
    <name type="scientific">Solanum commersonii</name>
    <name type="common">Commerson's wild potato</name>
    <name type="synonym">Commerson's nightshade</name>
    <dbReference type="NCBI Taxonomy" id="4109"/>
    <lineage>
        <taxon>Eukaryota</taxon>
        <taxon>Viridiplantae</taxon>
        <taxon>Streptophyta</taxon>
        <taxon>Embryophyta</taxon>
        <taxon>Tracheophyta</taxon>
        <taxon>Spermatophyta</taxon>
        <taxon>Magnoliopsida</taxon>
        <taxon>eudicotyledons</taxon>
        <taxon>Gunneridae</taxon>
        <taxon>Pentapetalae</taxon>
        <taxon>asterids</taxon>
        <taxon>lamiids</taxon>
        <taxon>Solanales</taxon>
        <taxon>Solanaceae</taxon>
        <taxon>Solanoideae</taxon>
        <taxon>Solaneae</taxon>
        <taxon>Solanum</taxon>
    </lineage>
</organism>
<protein>
    <submittedName>
        <fullName evidence="1">Uncharacterized protein</fullName>
    </submittedName>
</protein>
<sequence>MCNKEQNKNIVEVYNEVISCHMSHDHPNLFDDFTFFLPDSSIFIAVLNIISINYPSSLIPYNNVLS</sequence>
<comment type="caution">
    <text evidence="1">The sequence shown here is derived from an EMBL/GenBank/DDBJ whole genome shotgun (WGS) entry which is preliminary data.</text>
</comment>
<proteinExistence type="predicted"/>
<accession>A0A9J5X3B0</accession>
<dbReference type="AlphaFoldDB" id="A0A9J5X3B0"/>
<evidence type="ECO:0000313" key="1">
    <source>
        <dbReference type="EMBL" id="KAG5582207.1"/>
    </source>
</evidence>
<dbReference type="Proteomes" id="UP000824120">
    <property type="component" value="Chromosome 10"/>
</dbReference>